<evidence type="ECO:0000256" key="1">
    <source>
        <dbReference type="SAM" id="MobiDB-lite"/>
    </source>
</evidence>
<dbReference type="InterPro" id="IPR040561">
    <property type="entry name" value="LPD38"/>
</dbReference>
<dbReference type="AlphaFoldDB" id="A0A6H1ZGI2"/>
<feature type="region of interest" description="Disordered" evidence="1">
    <location>
        <begin position="38"/>
        <end position="58"/>
    </location>
</feature>
<organism evidence="3">
    <name type="scientific">viral metagenome</name>
    <dbReference type="NCBI Taxonomy" id="1070528"/>
    <lineage>
        <taxon>unclassified sequences</taxon>
        <taxon>metagenomes</taxon>
        <taxon>organismal metagenomes</taxon>
    </lineage>
</organism>
<evidence type="ECO:0000259" key="2">
    <source>
        <dbReference type="Pfam" id="PF18857"/>
    </source>
</evidence>
<feature type="compositionally biased region" description="Pro residues" evidence="1">
    <location>
        <begin position="44"/>
        <end position="53"/>
    </location>
</feature>
<feature type="domain" description="Large polyvalent protein associated" evidence="2">
    <location>
        <begin position="735"/>
        <end position="916"/>
    </location>
</feature>
<sequence>MSFIDRLKELGTSALEGVAQAVAPQASSLASSLAKLIEQKPEPKPPVYGPPTPVKTDPVQRFNIGEGLSNVTEVKPGPRLATSRALARGEDVKVTPIPRATSQVTAAKDTLERQYELGRKEIENLPLGKKLKRFVLPDQATTAVKARALTTLGRTDDPELLAIQQEEMMNMGLMSAGIRSVGSKLTKAITPKIIGEVDTTPNYLNELIEKQNAARKSSKSGIFASSYKETKKKMVDATAPIEDAIYKAQKRYGVESLPEYDIHSQIDRVKRSDAIADMFMKDNGLESLIQSLPTQKEADEFSQYLIAKQAKAVSANKIQTGRDLVKDAALIKDLEPKYGQLSKQVNDYSHKLLDYAADNGLISKKLAAELKIKYPDYVPLNRVFNEVEQEYLASGGRSAALTSLGEQSAVKRLRGSVREIEDPLSSFINRTRVVTNQVEKNKAAKIIVSNVNLPGNPLGLSKIVGSTKGTAIETISLFKNGIKEMWKVNPDIARAAKNMNAVQIGTLGRVIAAPVRVLKLGATGLSVPFIARNLIKDQMFTLVTGKWGAHTVNPVRFAEALFESVGHGKRYQELLRMGGMQTSFDISRNIPLTSVEKIRSGRSFSSRVKYLAKNPGELFRSVEDIFGRTEELTRIQQFRTAELNALREGRTAKDAKLIGATAARENTANFLRGGEWAPVLNSTLPYFNASIQGSRTLARALEKNPAATSAKVAATLYFPMAALTAWNLGTPERRAAYADISESEKERNLIFLPPNPIKDKKTGKWNVIAIPLTSGYSQLAIPVRKAIEQYYGFDSVGFDDVAQALIGATSPIDVDIREENIPGQIALGMTPQALKPTLESTLNVRAFPAGKNIPIVPRGLEKKPPELQVKETTGATSRKIGDILNVSPLKVEQFIKSSLADVGRTMLHYSDKAIVKLENLPEEQVSGEGLVEGITKGFTKVYGGEKANKYYKATDELEIEKNGLKDQYKTMFLGGKFEEMDSLLNDIAEHNAKSIDTIFQAFEDGSYKPKDQKEMRSRLRSLTIEQEELKNSLSK</sequence>
<proteinExistence type="predicted"/>
<name>A0A6H1ZGI2_9ZZZZ</name>
<dbReference type="Pfam" id="PF18857">
    <property type="entry name" value="LPD38"/>
    <property type="match status" value="1"/>
</dbReference>
<accession>A0A6H1ZGI2</accession>
<gene>
    <name evidence="3" type="ORF">TM448A00481_0014</name>
</gene>
<reference evidence="3" key="1">
    <citation type="submission" date="2020-03" db="EMBL/GenBank/DDBJ databases">
        <title>The deep terrestrial virosphere.</title>
        <authorList>
            <person name="Holmfeldt K."/>
            <person name="Nilsson E."/>
            <person name="Simone D."/>
            <person name="Lopez-Fernandez M."/>
            <person name="Wu X."/>
            <person name="de Brujin I."/>
            <person name="Lundin D."/>
            <person name="Andersson A."/>
            <person name="Bertilsson S."/>
            <person name="Dopson M."/>
        </authorList>
    </citation>
    <scope>NUCLEOTIDE SEQUENCE</scope>
    <source>
        <strain evidence="3">TM448A00481</strain>
    </source>
</reference>
<dbReference type="EMBL" id="MT144017">
    <property type="protein sequence ID" value="QJA46638.1"/>
    <property type="molecule type" value="Genomic_DNA"/>
</dbReference>
<evidence type="ECO:0000313" key="3">
    <source>
        <dbReference type="EMBL" id="QJA46638.1"/>
    </source>
</evidence>
<protein>
    <recommendedName>
        <fullName evidence="2">Large polyvalent protein associated domain-containing protein</fullName>
    </recommendedName>
</protein>